<dbReference type="AlphaFoldDB" id="A0A0M7BEM2"/>
<dbReference type="EMBL" id="CYPR01000165">
    <property type="protein sequence ID" value="CUH39815.1"/>
    <property type="molecule type" value="Genomic_DNA"/>
</dbReference>
<keyword evidence="2" id="KW-1185">Reference proteome</keyword>
<proteinExistence type="predicted"/>
<accession>A0A0M7BEM2</accession>
<dbReference type="STRING" id="313367.JSE7799_02543"/>
<sequence>MAGKRDKPEEIVLKLWQVEVLHGQGMAIYGAVRQIGLTEPTYYHWRKPPSVRGCAERSLPRLPGEISFSRCPRTSGEQRPHPLRRRKCIDSVRHTLGGEPCAPLMVWMAPPAASRCAKVGL</sequence>
<reference evidence="1 2" key="1">
    <citation type="submission" date="2015-09" db="EMBL/GenBank/DDBJ databases">
        <authorList>
            <person name="Jackson K.R."/>
            <person name="Lunt B.L."/>
            <person name="Fisher J.N.B."/>
            <person name="Gardner A.V."/>
            <person name="Bailey M.E."/>
            <person name="Deus L.M."/>
            <person name="Earl A.S."/>
            <person name="Gibby P.D."/>
            <person name="Hartmann K.A."/>
            <person name="Liu J.E."/>
            <person name="Manci A.M."/>
            <person name="Nielsen D.A."/>
            <person name="Solomon M.B."/>
            <person name="Breakwell D.P."/>
            <person name="Burnett S.H."/>
            <person name="Grose J.H."/>
        </authorList>
    </citation>
    <scope>NUCLEOTIDE SEQUENCE [LARGE SCALE GENOMIC DNA]</scope>
    <source>
        <strain evidence="1 2">CECT 7799</strain>
    </source>
</reference>
<protein>
    <recommendedName>
        <fullName evidence="3">Transposase</fullName>
    </recommendedName>
</protein>
<dbReference type="Proteomes" id="UP000049455">
    <property type="component" value="Unassembled WGS sequence"/>
</dbReference>
<gene>
    <name evidence="1" type="ORF">JSE7799_02543</name>
</gene>
<name>A0A0M7BEM2_9RHOB</name>
<dbReference type="OrthoDB" id="9813285at2"/>
<evidence type="ECO:0000313" key="1">
    <source>
        <dbReference type="EMBL" id="CUH39815.1"/>
    </source>
</evidence>
<evidence type="ECO:0008006" key="3">
    <source>
        <dbReference type="Google" id="ProtNLM"/>
    </source>
</evidence>
<organism evidence="1 2">
    <name type="scientific">Jannaschia seosinensis</name>
    <dbReference type="NCBI Taxonomy" id="313367"/>
    <lineage>
        <taxon>Bacteria</taxon>
        <taxon>Pseudomonadati</taxon>
        <taxon>Pseudomonadota</taxon>
        <taxon>Alphaproteobacteria</taxon>
        <taxon>Rhodobacterales</taxon>
        <taxon>Roseobacteraceae</taxon>
        <taxon>Jannaschia</taxon>
    </lineage>
</organism>
<evidence type="ECO:0000313" key="2">
    <source>
        <dbReference type="Proteomes" id="UP000049455"/>
    </source>
</evidence>